<dbReference type="Pfam" id="PF24553">
    <property type="entry name" value="Rv0428c_C"/>
    <property type="match status" value="1"/>
</dbReference>
<dbReference type="Gene3D" id="3.40.630.30">
    <property type="match status" value="1"/>
</dbReference>
<name>A0ABP8JW61_9ACTN</name>
<keyword evidence="2" id="KW-0012">Acyltransferase</keyword>
<keyword evidence="1" id="KW-0808">Transferase</keyword>
<dbReference type="PROSITE" id="PS51186">
    <property type="entry name" value="GNAT"/>
    <property type="match status" value="1"/>
</dbReference>
<dbReference type="PANTHER" id="PTHR43420">
    <property type="entry name" value="ACETYLTRANSFERASE"/>
    <property type="match status" value="1"/>
</dbReference>
<gene>
    <name evidence="4" type="ORF">GCM10023147_32090</name>
</gene>
<dbReference type="PANTHER" id="PTHR43420:SF12">
    <property type="entry name" value="N-ACETYLTRANSFERASE DOMAIN-CONTAINING PROTEIN"/>
    <property type="match status" value="1"/>
</dbReference>
<sequence length="294" mass="31857">MVVRRLLPSGQATDVIGTLESDGDPLVVERDGELHSIRRSDVVALKAIPPRPIRNRDIRALVRAEARCWPSLERAEVDGWLCRSAGSLPGGRANSAAPLSPAASLDRLDGVRAWYTERGLPLRLQWVDRLAGRDRPGGLDRESAVFVADGARIATVSPHVTWSDAPSPGWLALQSSSAVSADWVRQVIGAVRFGEIVLDGDVAAAVRLSLTRDGDDPASGTLWAGIGSLVVDERFRRHGLATDLLRALAAEGIAHGAERCFLEVLESNSPARAMYSRLGFTQHHRYGYWTSTAF</sequence>
<comment type="caution">
    <text evidence="4">The sequence shown here is derived from an EMBL/GenBank/DDBJ whole genome shotgun (WGS) entry which is preliminary data.</text>
</comment>
<evidence type="ECO:0000256" key="1">
    <source>
        <dbReference type="ARBA" id="ARBA00022679"/>
    </source>
</evidence>
<proteinExistence type="predicted"/>
<organism evidence="4 5">
    <name type="scientific">Tsukamurella soli</name>
    <dbReference type="NCBI Taxonomy" id="644556"/>
    <lineage>
        <taxon>Bacteria</taxon>
        <taxon>Bacillati</taxon>
        <taxon>Actinomycetota</taxon>
        <taxon>Actinomycetes</taxon>
        <taxon>Mycobacteriales</taxon>
        <taxon>Tsukamurellaceae</taxon>
        <taxon>Tsukamurella</taxon>
    </lineage>
</organism>
<reference evidence="5" key="1">
    <citation type="journal article" date="2019" name="Int. J. Syst. Evol. Microbiol.">
        <title>The Global Catalogue of Microorganisms (GCM) 10K type strain sequencing project: providing services to taxonomists for standard genome sequencing and annotation.</title>
        <authorList>
            <consortium name="The Broad Institute Genomics Platform"/>
            <consortium name="The Broad Institute Genome Sequencing Center for Infectious Disease"/>
            <person name="Wu L."/>
            <person name="Ma J."/>
        </authorList>
    </citation>
    <scope>NUCLEOTIDE SEQUENCE [LARGE SCALE GENOMIC DNA]</scope>
    <source>
        <strain evidence="5">JCM 17688</strain>
    </source>
</reference>
<evidence type="ECO:0000259" key="3">
    <source>
        <dbReference type="PROSITE" id="PS51186"/>
    </source>
</evidence>
<dbReference type="EMBL" id="BAABFR010000053">
    <property type="protein sequence ID" value="GAA4397077.1"/>
    <property type="molecule type" value="Genomic_DNA"/>
</dbReference>
<dbReference type="Proteomes" id="UP001500635">
    <property type="component" value="Unassembled WGS sequence"/>
</dbReference>
<feature type="domain" description="N-acetyltransferase" evidence="3">
    <location>
        <begin position="151"/>
        <end position="294"/>
    </location>
</feature>
<dbReference type="InterPro" id="IPR016181">
    <property type="entry name" value="Acyl_CoA_acyltransferase"/>
</dbReference>
<protein>
    <submittedName>
        <fullName evidence="4">GNAT family N-acetyltransferase</fullName>
    </submittedName>
</protein>
<dbReference type="CDD" id="cd04301">
    <property type="entry name" value="NAT_SF"/>
    <property type="match status" value="1"/>
</dbReference>
<evidence type="ECO:0000256" key="2">
    <source>
        <dbReference type="ARBA" id="ARBA00023315"/>
    </source>
</evidence>
<evidence type="ECO:0000313" key="5">
    <source>
        <dbReference type="Proteomes" id="UP001500635"/>
    </source>
</evidence>
<dbReference type="SUPFAM" id="SSF55729">
    <property type="entry name" value="Acyl-CoA N-acyltransferases (Nat)"/>
    <property type="match status" value="1"/>
</dbReference>
<dbReference type="InterPro" id="IPR056935">
    <property type="entry name" value="Rv0428c-like_C"/>
</dbReference>
<accession>A0ABP8JW61</accession>
<dbReference type="InterPro" id="IPR050680">
    <property type="entry name" value="YpeA/RimI_acetyltransf"/>
</dbReference>
<keyword evidence="5" id="KW-1185">Reference proteome</keyword>
<evidence type="ECO:0000313" key="4">
    <source>
        <dbReference type="EMBL" id="GAA4397077.1"/>
    </source>
</evidence>
<dbReference type="InterPro" id="IPR000182">
    <property type="entry name" value="GNAT_dom"/>
</dbReference>